<dbReference type="OrthoDB" id="177518at2"/>
<evidence type="ECO:0000313" key="6">
    <source>
        <dbReference type="EMBL" id="REF36322.1"/>
    </source>
</evidence>
<evidence type="ECO:0000256" key="1">
    <source>
        <dbReference type="ARBA" id="ARBA00001946"/>
    </source>
</evidence>
<evidence type="ECO:0000259" key="5">
    <source>
        <dbReference type="PROSITE" id="PS51462"/>
    </source>
</evidence>
<proteinExistence type="inferred from homology"/>
<dbReference type="AlphaFoldDB" id="A0A3D9V3D5"/>
<evidence type="ECO:0000256" key="4">
    <source>
        <dbReference type="RuleBase" id="RU003476"/>
    </source>
</evidence>
<comment type="similarity">
    <text evidence="2 4">Belongs to the Nudix hydrolase family.</text>
</comment>
<dbReference type="InterPro" id="IPR015797">
    <property type="entry name" value="NUDIX_hydrolase-like_dom_sf"/>
</dbReference>
<dbReference type="PANTHER" id="PTHR11839">
    <property type="entry name" value="UDP/ADP-SUGAR PYROPHOSPHATASE"/>
    <property type="match status" value="1"/>
</dbReference>
<keyword evidence="3 4" id="KW-0378">Hydrolase</keyword>
<dbReference type="Gene3D" id="3.90.79.10">
    <property type="entry name" value="Nucleoside Triphosphate Pyrophosphohydrolase"/>
    <property type="match status" value="1"/>
</dbReference>
<dbReference type="SUPFAM" id="SSF55811">
    <property type="entry name" value="Nudix"/>
    <property type="match status" value="1"/>
</dbReference>
<dbReference type="EMBL" id="QTUC01000001">
    <property type="protein sequence ID" value="REF36322.1"/>
    <property type="molecule type" value="Genomic_DNA"/>
</dbReference>
<feature type="domain" description="Nudix hydrolase" evidence="5">
    <location>
        <begin position="38"/>
        <end position="167"/>
    </location>
</feature>
<dbReference type="PANTHER" id="PTHR11839:SF18">
    <property type="entry name" value="NUDIX HYDROLASE DOMAIN-CONTAINING PROTEIN"/>
    <property type="match status" value="1"/>
</dbReference>
<protein>
    <submittedName>
        <fullName evidence="6">ADP-ribose pyrophosphatase YjhB (NUDIX family)</fullName>
    </submittedName>
</protein>
<name>A0A3D9V3D5_THECX</name>
<dbReference type="PRINTS" id="PR00502">
    <property type="entry name" value="NUDIXFAMILY"/>
</dbReference>
<dbReference type="GO" id="GO:0005829">
    <property type="term" value="C:cytosol"/>
    <property type="evidence" value="ECO:0007669"/>
    <property type="project" value="TreeGrafter"/>
</dbReference>
<dbReference type="Proteomes" id="UP000256485">
    <property type="component" value="Unassembled WGS sequence"/>
</dbReference>
<organism evidence="6 7">
    <name type="scientific">Thermasporomyces composti</name>
    <dbReference type="NCBI Taxonomy" id="696763"/>
    <lineage>
        <taxon>Bacteria</taxon>
        <taxon>Bacillati</taxon>
        <taxon>Actinomycetota</taxon>
        <taxon>Actinomycetes</taxon>
        <taxon>Propionibacteriales</taxon>
        <taxon>Nocardioidaceae</taxon>
        <taxon>Thermasporomyces</taxon>
    </lineage>
</organism>
<dbReference type="InterPro" id="IPR000086">
    <property type="entry name" value="NUDIX_hydrolase_dom"/>
</dbReference>
<dbReference type="GO" id="GO:0016462">
    <property type="term" value="F:pyrophosphatase activity"/>
    <property type="evidence" value="ECO:0007669"/>
    <property type="project" value="UniProtKB-ARBA"/>
</dbReference>
<evidence type="ECO:0000256" key="2">
    <source>
        <dbReference type="ARBA" id="ARBA00005582"/>
    </source>
</evidence>
<comment type="caution">
    <text evidence="6">The sequence shown here is derived from an EMBL/GenBank/DDBJ whole genome shotgun (WGS) entry which is preliminary data.</text>
</comment>
<reference evidence="6 7" key="1">
    <citation type="submission" date="2018-08" db="EMBL/GenBank/DDBJ databases">
        <title>Sequencing the genomes of 1000 actinobacteria strains.</title>
        <authorList>
            <person name="Klenk H.-P."/>
        </authorList>
    </citation>
    <scope>NUCLEOTIDE SEQUENCE [LARGE SCALE GENOMIC DNA]</scope>
    <source>
        <strain evidence="6 7">DSM 22891</strain>
    </source>
</reference>
<comment type="cofactor">
    <cofactor evidence="1">
        <name>Mg(2+)</name>
        <dbReference type="ChEBI" id="CHEBI:18420"/>
    </cofactor>
</comment>
<dbReference type="Pfam" id="PF00293">
    <property type="entry name" value="NUDIX"/>
    <property type="match status" value="1"/>
</dbReference>
<dbReference type="InterPro" id="IPR020084">
    <property type="entry name" value="NUDIX_hydrolase_CS"/>
</dbReference>
<dbReference type="GO" id="GO:0019693">
    <property type="term" value="P:ribose phosphate metabolic process"/>
    <property type="evidence" value="ECO:0007669"/>
    <property type="project" value="TreeGrafter"/>
</dbReference>
<dbReference type="GO" id="GO:0006753">
    <property type="term" value="P:nucleoside phosphate metabolic process"/>
    <property type="evidence" value="ECO:0007669"/>
    <property type="project" value="TreeGrafter"/>
</dbReference>
<evidence type="ECO:0000313" key="7">
    <source>
        <dbReference type="Proteomes" id="UP000256485"/>
    </source>
</evidence>
<dbReference type="PROSITE" id="PS51462">
    <property type="entry name" value="NUDIX"/>
    <property type="match status" value="1"/>
</dbReference>
<keyword evidence="7" id="KW-1185">Reference proteome</keyword>
<sequence>MSVWRVHSERTVYGNRWLTVNLADVELPDGRRLDHYVLRQRPVAAAAIVDESDRVLMLWRHRFIPDSWGWELPAGVVDVGETPVETAARETEEETGWRPRDLRPLLRMHPAGGLSDCVHYVFWTRHAEHVGAAVDAHESERVAWVPLAEVPTLLERGELRESNAVAATLRLHLMMLAGR</sequence>
<dbReference type="InterPro" id="IPR020476">
    <property type="entry name" value="Nudix_hydrolase"/>
</dbReference>
<gene>
    <name evidence="6" type="ORF">DFJ64_1728</name>
</gene>
<evidence type="ECO:0000256" key="3">
    <source>
        <dbReference type="ARBA" id="ARBA00022801"/>
    </source>
</evidence>
<dbReference type="RefSeq" id="WP_115849979.1">
    <property type="nucleotide sequence ID" value="NZ_QTUC01000001.1"/>
</dbReference>
<dbReference type="PROSITE" id="PS00893">
    <property type="entry name" value="NUDIX_BOX"/>
    <property type="match status" value="1"/>
</dbReference>
<accession>A0A3D9V3D5</accession>